<organism evidence="1 2">
    <name type="scientific">Paenibacillus gallinarum</name>
    <dbReference type="NCBI Taxonomy" id="2762232"/>
    <lineage>
        <taxon>Bacteria</taxon>
        <taxon>Bacillati</taxon>
        <taxon>Bacillota</taxon>
        <taxon>Bacilli</taxon>
        <taxon>Bacillales</taxon>
        <taxon>Paenibacillaceae</taxon>
        <taxon>Paenibacillus</taxon>
    </lineage>
</organism>
<sequence>MALTQQHSVNRRRQEALIAEFREYIGNRILVMTEAYPFFYVGRITEVESDTVFIKVELSNVPELDNIVLRTHIDNIQVYFIETPQHPIPEIRL</sequence>
<evidence type="ECO:0000313" key="2">
    <source>
        <dbReference type="Proteomes" id="UP000608071"/>
    </source>
</evidence>
<evidence type="ECO:0000313" key="1">
    <source>
        <dbReference type="EMBL" id="MBD7969122.1"/>
    </source>
</evidence>
<evidence type="ECO:0008006" key="3">
    <source>
        <dbReference type="Google" id="ProtNLM"/>
    </source>
</evidence>
<comment type="caution">
    <text evidence="1">The sequence shown here is derived from an EMBL/GenBank/DDBJ whole genome shotgun (WGS) entry which is preliminary data.</text>
</comment>
<reference evidence="1 2" key="1">
    <citation type="submission" date="2020-08" db="EMBL/GenBank/DDBJ databases">
        <title>A Genomic Blueprint of the Chicken Gut Microbiome.</title>
        <authorList>
            <person name="Gilroy R."/>
            <person name="Ravi A."/>
            <person name="Getino M."/>
            <person name="Pursley I."/>
            <person name="Horton D.L."/>
            <person name="Alikhan N.-F."/>
            <person name="Baker D."/>
            <person name="Gharbi K."/>
            <person name="Hall N."/>
            <person name="Watson M."/>
            <person name="Adriaenssens E.M."/>
            <person name="Foster-Nyarko E."/>
            <person name="Jarju S."/>
            <person name="Secka A."/>
            <person name="Antonio M."/>
            <person name="Oren A."/>
            <person name="Chaudhuri R."/>
            <person name="La Ragione R.M."/>
            <person name="Hildebrand F."/>
            <person name="Pallen M.J."/>
        </authorList>
    </citation>
    <scope>NUCLEOTIDE SEQUENCE [LARGE SCALE GENOMIC DNA]</scope>
    <source>
        <strain evidence="1 2">Sa2BVA9</strain>
    </source>
</reference>
<name>A0ABR8T032_9BACL</name>
<dbReference type="EMBL" id="JACSQL010000005">
    <property type="protein sequence ID" value="MBD7969122.1"/>
    <property type="molecule type" value="Genomic_DNA"/>
</dbReference>
<accession>A0ABR8T032</accession>
<dbReference type="RefSeq" id="WP_191800801.1">
    <property type="nucleotide sequence ID" value="NZ_JACSQL010000005.1"/>
</dbReference>
<protein>
    <recommendedName>
        <fullName evidence="3">DUF2187 domain-containing protein</fullName>
    </recommendedName>
</protein>
<gene>
    <name evidence="1" type="ORF">H9647_13675</name>
</gene>
<proteinExistence type="predicted"/>
<dbReference type="Proteomes" id="UP000608071">
    <property type="component" value="Unassembled WGS sequence"/>
</dbReference>
<keyword evidence="2" id="KW-1185">Reference proteome</keyword>